<proteinExistence type="predicted"/>
<keyword evidence="1" id="KW-0472">Membrane</keyword>
<accession>A0A8J6FMQ5</accession>
<sequence length="97" mass="11141">MYNVYINFCSVAINCLLYFVHFVYAETILMFVFLTQGRGNSENCMYYEVAPASEQKNEFRTLRTCLFTAFSLAVHLTCIHFSKQCVKGSKSRVALVV</sequence>
<evidence type="ECO:0000313" key="3">
    <source>
        <dbReference type="Proteomes" id="UP000770717"/>
    </source>
</evidence>
<organism evidence="2 3">
    <name type="scientific">Eleutherodactylus coqui</name>
    <name type="common">Puerto Rican coqui</name>
    <dbReference type="NCBI Taxonomy" id="57060"/>
    <lineage>
        <taxon>Eukaryota</taxon>
        <taxon>Metazoa</taxon>
        <taxon>Chordata</taxon>
        <taxon>Craniata</taxon>
        <taxon>Vertebrata</taxon>
        <taxon>Euteleostomi</taxon>
        <taxon>Amphibia</taxon>
        <taxon>Batrachia</taxon>
        <taxon>Anura</taxon>
        <taxon>Neobatrachia</taxon>
        <taxon>Hyloidea</taxon>
        <taxon>Eleutherodactylidae</taxon>
        <taxon>Eleutherodactylinae</taxon>
        <taxon>Eleutherodactylus</taxon>
        <taxon>Eleutherodactylus</taxon>
    </lineage>
</organism>
<name>A0A8J6FMQ5_ELECQ</name>
<keyword evidence="3" id="KW-1185">Reference proteome</keyword>
<dbReference type="AlphaFoldDB" id="A0A8J6FMQ5"/>
<evidence type="ECO:0000313" key="2">
    <source>
        <dbReference type="EMBL" id="KAG9490201.1"/>
    </source>
</evidence>
<keyword evidence="1" id="KW-1133">Transmembrane helix</keyword>
<protein>
    <submittedName>
        <fullName evidence="2">Uncharacterized protein</fullName>
    </submittedName>
</protein>
<reference evidence="2" key="1">
    <citation type="thesis" date="2020" institute="ProQuest LLC" country="789 East Eisenhower Parkway, Ann Arbor, MI, USA">
        <title>Comparative Genomics and Chromosome Evolution.</title>
        <authorList>
            <person name="Mudd A.B."/>
        </authorList>
    </citation>
    <scope>NUCLEOTIDE SEQUENCE</scope>
    <source>
        <strain evidence="2">HN-11 Male</strain>
        <tissue evidence="2">Kidney and liver</tissue>
    </source>
</reference>
<evidence type="ECO:0000256" key="1">
    <source>
        <dbReference type="SAM" id="Phobius"/>
    </source>
</evidence>
<keyword evidence="1" id="KW-0812">Transmembrane</keyword>
<dbReference type="EMBL" id="WNTK01000002">
    <property type="protein sequence ID" value="KAG9490201.1"/>
    <property type="molecule type" value="Genomic_DNA"/>
</dbReference>
<comment type="caution">
    <text evidence="2">The sequence shown here is derived from an EMBL/GenBank/DDBJ whole genome shotgun (WGS) entry which is preliminary data.</text>
</comment>
<feature type="transmembrane region" description="Helical" evidence="1">
    <location>
        <begin position="12"/>
        <end position="33"/>
    </location>
</feature>
<dbReference type="Proteomes" id="UP000770717">
    <property type="component" value="Unassembled WGS sequence"/>
</dbReference>
<gene>
    <name evidence="2" type="ORF">GDO78_005860</name>
</gene>